<evidence type="ECO:0000313" key="1">
    <source>
        <dbReference type="EnsemblMetazoa" id="tetur24g01390.1"/>
    </source>
</evidence>
<proteinExistence type="predicted"/>
<reference evidence="1" key="2">
    <citation type="submission" date="2015-06" db="UniProtKB">
        <authorList>
            <consortium name="EnsemblMetazoa"/>
        </authorList>
    </citation>
    <scope>IDENTIFICATION</scope>
</reference>
<dbReference type="EnsemblMetazoa" id="tetur24g01390.1">
    <property type="protein sequence ID" value="tetur24g01390.1"/>
    <property type="gene ID" value="tetur24g01390"/>
</dbReference>
<evidence type="ECO:0000313" key="2">
    <source>
        <dbReference type="Proteomes" id="UP000015104"/>
    </source>
</evidence>
<dbReference type="AlphaFoldDB" id="T1KWE9"/>
<dbReference type="EMBL" id="CAEY01000641">
    <property type="status" value="NOT_ANNOTATED_CDS"/>
    <property type="molecule type" value="Genomic_DNA"/>
</dbReference>
<sequence length="215" mass="24428">MLTKATYSSGPESYSSISQMGDYGDMDSFKSTLPTKLYNFRQSRSSSHPSCQSDSIRDMCAGKGSIVKLSSQMIQKVDPTKRLCMVYELRKHIESSSSLPDFIQRMSAGKATIFDFSSQKIQVDPTIFNLTGTYWSTMRCLVSRLLHGGLDNDNRHFDGVKALFIVGDLNADIDQSLFGYDRYLINLITEFDLLSLIKYFDRTINRKISKIKIFQ</sequence>
<protein>
    <submittedName>
        <fullName evidence="1">Uncharacterized protein</fullName>
    </submittedName>
</protein>
<dbReference type="Proteomes" id="UP000015104">
    <property type="component" value="Unassembled WGS sequence"/>
</dbReference>
<keyword evidence="2" id="KW-1185">Reference proteome</keyword>
<reference evidence="2" key="1">
    <citation type="submission" date="2011-08" db="EMBL/GenBank/DDBJ databases">
        <authorList>
            <person name="Rombauts S."/>
        </authorList>
    </citation>
    <scope>NUCLEOTIDE SEQUENCE</scope>
    <source>
        <strain evidence="2">London</strain>
    </source>
</reference>
<dbReference type="HOGENOM" id="CLU_1284764_0_0_1"/>
<organism evidence="1 2">
    <name type="scientific">Tetranychus urticae</name>
    <name type="common">Two-spotted spider mite</name>
    <dbReference type="NCBI Taxonomy" id="32264"/>
    <lineage>
        <taxon>Eukaryota</taxon>
        <taxon>Metazoa</taxon>
        <taxon>Ecdysozoa</taxon>
        <taxon>Arthropoda</taxon>
        <taxon>Chelicerata</taxon>
        <taxon>Arachnida</taxon>
        <taxon>Acari</taxon>
        <taxon>Acariformes</taxon>
        <taxon>Trombidiformes</taxon>
        <taxon>Prostigmata</taxon>
        <taxon>Eleutherengona</taxon>
        <taxon>Raphignathae</taxon>
        <taxon>Tetranychoidea</taxon>
        <taxon>Tetranychidae</taxon>
        <taxon>Tetranychus</taxon>
    </lineage>
</organism>
<accession>T1KWE9</accession>
<name>T1KWE9_TETUR</name>